<name>A0ABY9JSW0_9BACI</name>
<protein>
    <submittedName>
        <fullName evidence="2">Metal-dependent hydrolase</fullName>
    </submittedName>
</protein>
<dbReference type="Pfam" id="PF04307">
    <property type="entry name" value="YdjM"/>
    <property type="match status" value="1"/>
</dbReference>
<dbReference type="PANTHER" id="PTHR35531">
    <property type="entry name" value="INNER MEMBRANE PROTEIN YBCI-RELATED"/>
    <property type="match status" value="1"/>
</dbReference>
<evidence type="ECO:0000313" key="3">
    <source>
        <dbReference type="Proteomes" id="UP001197974"/>
    </source>
</evidence>
<sequence length="159" mass="17503">MTGKTHMMAGVATCAVAFTITNDNPAILITSGMIGSLLPDICHSGSKIGRRFPFLSKIINSIFGHRTFTHSLLFLFIIASLLKTFIPFSAISTGVLLGMISHFVLDGMTKRGIMLFYPLKKSIRFPMTTKTGSLIEQVVFLGLAIVSIYYGKDIIQYYL</sequence>
<dbReference type="GO" id="GO:0016787">
    <property type="term" value="F:hydrolase activity"/>
    <property type="evidence" value="ECO:0007669"/>
    <property type="project" value="UniProtKB-KW"/>
</dbReference>
<dbReference type="RefSeq" id="WP_226540995.1">
    <property type="nucleotide sequence ID" value="NZ_CP129013.1"/>
</dbReference>
<evidence type="ECO:0000256" key="1">
    <source>
        <dbReference type="SAM" id="Phobius"/>
    </source>
</evidence>
<proteinExistence type="predicted"/>
<keyword evidence="1" id="KW-0812">Transmembrane</keyword>
<dbReference type="PANTHER" id="PTHR35531:SF1">
    <property type="entry name" value="INNER MEMBRANE PROTEIN YBCI-RELATED"/>
    <property type="match status" value="1"/>
</dbReference>
<keyword evidence="1" id="KW-1133">Transmembrane helix</keyword>
<organism evidence="2 3">
    <name type="scientific">Bacillus carboniphilus</name>
    <dbReference type="NCBI Taxonomy" id="86663"/>
    <lineage>
        <taxon>Bacteria</taxon>
        <taxon>Bacillati</taxon>
        <taxon>Bacillota</taxon>
        <taxon>Bacilli</taxon>
        <taxon>Bacillales</taxon>
        <taxon>Bacillaceae</taxon>
        <taxon>Bacillus</taxon>
    </lineage>
</organism>
<keyword evidence="3" id="KW-1185">Reference proteome</keyword>
<keyword evidence="2" id="KW-0378">Hydrolase</keyword>
<dbReference type="Proteomes" id="UP001197974">
    <property type="component" value="Chromosome"/>
</dbReference>
<dbReference type="InterPro" id="IPR007404">
    <property type="entry name" value="YdjM-like"/>
</dbReference>
<reference evidence="2 3" key="1">
    <citation type="submission" date="2023-06" db="EMBL/GenBank/DDBJ databases">
        <title>Five Gram-positive bacteria isolated from mangrove sediments in Shenzhen, Guangdong, China.</title>
        <authorList>
            <person name="Yu S."/>
            <person name="Zheng W."/>
            <person name="Huang Y."/>
        </authorList>
    </citation>
    <scope>NUCLEOTIDE SEQUENCE [LARGE SCALE GENOMIC DNA]</scope>
    <source>
        <strain evidence="2 3">SaN35-3</strain>
    </source>
</reference>
<evidence type="ECO:0000313" key="2">
    <source>
        <dbReference type="EMBL" id="WLR42486.1"/>
    </source>
</evidence>
<gene>
    <name evidence="2" type="ORF">LC087_17590</name>
</gene>
<dbReference type="EMBL" id="CP129013">
    <property type="protein sequence ID" value="WLR42486.1"/>
    <property type="molecule type" value="Genomic_DNA"/>
</dbReference>
<keyword evidence="1" id="KW-0472">Membrane</keyword>
<dbReference type="InterPro" id="IPR016956">
    <property type="entry name" value="YdjM"/>
</dbReference>
<accession>A0ABY9JSW0</accession>
<dbReference type="PIRSF" id="PIRSF030780">
    <property type="entry name" value="Md_memb_hyd_prd"/>
    <property type="match status" value="1"/>
</dbReference>
<feature type="transmembrane region" description="Helical" evidence="1">
    <location>
        <begin position="134"/>
        <end position="151"/>
    </location>
</feature>